<feature type="compositionally biased region" description="Basic and acidic residues" evidence="2">
    <location>
        <begin position="316"/>
        <end position="326"/>
    </location>
</feature>
<dbReference type="PANTHER" id="PTHR12484:SF1">
    <property type="entry name" value="A-KINASE ANCHOR PROTEIN 17B"/>
    <property type="match status" value="1"/>
</dbReference>
<dbReference type="SUPFAM" id="SSF54928">
    <property type="entry name" value="RNA-binding domain, RBD"/>
    <property type="match status" value="1"/>
</dbReference>
<feature type="domain" description="RRM" evidence="3">
    <location>
        <begin position="171"/>
        <end position="276"/>
    </location>
</feature>
<dbReference type="GO" id="GO:0003723">
    <property type="term" value="F:RNA binding"/>
    <property type="evidence" value="ECO:0007669"/>
    <property type="project" value="UniProtKB-UniRule"/>
</dbReference>
<keyword evidence="4" id="KW-1185">Reference proteome</keyword>
<reference evidence="5 6" key="1">
    <citation type="submission" date="2025-04" db="UniProtKB">
        <authorList>
            <consortium name="RefSeq"/>
        </authorList>
    </citation>
    <scope>IDENTIFICATION</scope>
</reference>
<proteinExistence type="predicted"/>
<feature type="compositionally biased region" description="Basic residues" evidence="2">
    <location>
        <begin position="327"/>
        <end position="340"/>
    </location>
</feature>
<evidence type="ECO:0000313" key="5">
    <source>
        <dbReference type="RefSeq" id="XP_033802157.1"/>
    </source>
</evidence>
<feature type="compositionally biased region" description="Basic residues" evidence="2">
    <location>
        <begin position="456"/>
        <end position="465"/>
    </location>
</feature>
<dbReference type="InterPro" id="IPR035979">
    <property type="entry name" value="RBD_domain_sf"/>
</dbReference>
<evidence type="ECO:0000313" key="6">
    <source>
        <dbReference type="RefSeq" id="XP_033802158.1"/>
    </source>
</evidence>
<dbReference type="Gene3D" id="3.30.70.330">
    <property type="match status" value="1"/>
</dbReference>
<dbReference type="GeneID" id="117361221"/>
<dbReference type="KEGG" id="gsh:117361221"/>
<feature type="region of interest" description="Disordered" evidence="2">
    <location>
        <begin position="433"/>
        <end position="482"/>
    </location>
</feature>
<evidence type="ECO:0000256" key="1">
    <source>
        <dbReference type="PROSITE-ProRule" id="PRU00176"/>
    </source>
</evidence>
<dbReference type="Pfam" id="PF25015">
    <property type="entry name" value="RBD_AKAP-17A"/>
    <property type="match status" value="1"/>
</dbReference>
<feature type="compositionally biased region" description="Basic and acidic residues" evidence="2">
    <location>
        <begin position="740"/>
        <end position="759"/>
    </location>
</feature>
<evidence type="ECO:0000259" key="3">
    <source>
        <dbReference type="PROSITE" id="PS50102"/>
    </source>
</evidence>
<dbReference type="Proteomes" id="UP000515159">
    <property type="component" value="Chromosome 5"/>
</dbReference>
<feature type="region of interest" description="Disordered" evidence="2">
    <location>
        <begin position="908"/>
        <end position="931"/>
    </location>
</feature>
<dbReference type="OrthoDB" id="1918237at2759"/>
<dbReference type="RefSeq" id="XP_033802157.1">
    <property type="nucleotide sequence ID" value="XM_033946266.1"/>
</dbReference>
<dbReference type="InterPro" id="IPR000504">
    <property type="entry name" value="RRM_dom"/>
</dbReference>
<feature type="region of interest" description="Disordered" evidence="2">
    <location>
        <begin position="802"/>
        <end position="839"/>
    </location>
</feature>
<feature type="compositionally biased region" description="Basic and acidic residues" evidence="2">
    <location>
        <begin position="466"/>
        <end position="475"/>
    </location>
</feature>
<sequence length="949" mass="109907">MSGQPLTRNSILHSQSPEELDTTMTVTIVYDNSEAVELCTSQSLYLTPVARLIINVMLPDCKEPGRSFSNWDILDQLKTMISPDQFSSLRVSKSTKEFVRIEGEAETKHLAQTLQEKLHGTVIKINGFLDGLHVETTEACVDFPTPQDWEAFSKETTNEEIPEQSSTFLPDSIYLEGLPCKWFALKGTNSEKPNEAVLQIVFESFGKVKNTDIPMLDPYREENASGNSLGGIQTFAAFIQYEDHADFVKAMEALRGMKLMYQGEDGKALACNMKVTFDATKHFSEEAIKKRNLERQKLQELEQQRKLEKEEEEAAERKRKYEEKKAQARKRKARLKKKEQRQRQKERQEKQLKVSQEVKAEDEQWLDESEEWEARKLLLAQRRVASLRLLTLLLAQIKEFVELNRMNEELLLDIEMEDELSREIVLNELNEQKRKGILPPPPDEELDTEVKSKCQLPRKGKSRKREKQEGGDKTKMLASSQSLRTLSKEHVKKETLKKNKQNGSLGCTSLQITFNQDCKEIQFFDRENYHICHISHPRKVPEPSSGKKPKVYETDEFIHYLLNYYQCPSYARICPEPSDTVSSSWWQRVVFHSGKGFRVLLKNTYERHFTQLNVERKTAQGIYYTPQEDDYRNWKFTVGRPDRNSDSKPCTRGFSKNEFQRQWSQEEFTESCGSPRQAPGHSVGHSPSQGSHRKRNPEPSYESMNSAYELRDVLEEISSDSEYFSEERSGSERRRKGGCRGKENPAVRNRACVEMEKPSRPYPQNPESRKHDLPDLILPFGFPHQERRNPCQCQLRKSCRHEEQKSESGSSQDGGEITTCTRKRKKGQQATDLGEDDPCFEPEYLESSRHETEWGNTLWQKTTLKSKAALIQKTPSQYRISSRVLDLWDSEYMYNKEDTNDCINPANCRQSSEHSPSYRPNHTVGKRTSGSCPKSFREFLRQGHCFYST</sequence>
<keyword evidence="1" id="KW-0694">RNA-binding</keyword>
<dbReference type="InterPro" id="IPR012677">
    <property type="entry name" value="Nucleotide-bd_a/b_plait_sf"/>
</dbReference>
<protein>
    <submittedName>
        <fullName evidence="5 6">A-kinase anchor protein 17B-like isoform X1</fullName>
    </submittedName>
</protein>
<feature type="compositionally biased region" description="Polar residues" evidence="2">
    <location>
        <begin position="665"/>
        <end position="674"/>
    </location>
</feature>
<accession>A0A6P8QVG9</accession>
<dbReference type="PANTHER" id="PTHR12484">
    <property type="entry name" value="B-LYMPHOCYTE ANTIGEN-RELATED"/>
    <property type="match status" value="1"/>
</dbReference>
<feature type="region of interest" description="Disordered" evidence="2">
    <location>
        <begin position="316"/>
        <end position="355"/>
    </location>
</feature>
<feature type="compositionally biased region" description="Basic and acidic residues" evidence="2">
    <location>
        <begin position="341"/>
        <end position="355"/>
    </location>
</feature>
<feature type="region of interest" description="Disordered" evidence="2">
    <location>
        <begin position="720"/>
        <end position="772"/>
    </location>
</feature>
<dbReference type="AlphaFoldDB" id="A0A6P8QVG9"/>
<dbReference type="RefSeq" id="XP_033802158.1">
    <property type="nucleotide sequence ID" value="XM_033946267.1"/>
</dbReference>
<dbReference type="CDD" id="cd12264">
    <property type="entry name" value="RRM_AKAP17A"/>
    <property type="match status" value="1"/>
</dbReference>
<name>A0A6P8QVG9_GEOSA</name>
<gene>
    <name evidence="5 6" type="primary">LOC117361221</name>
</gene>
<evidence type="ECO:0000313" key="4">
    <source>
        <dbReference type="Proteomes" id="UP000515159"/>
    </source>
</evidence>
<evidence type="ECO:0000256" key="2">
    <source>
        <dbReference type="SAM" id="MobiDB-lite"/>
    </source>
</evidence>
<dbReference type="InterPro" id="IPR056852">
    <property type="entry name" value="AK17A/B"/>
</dbReference>
<organism evidence="4 5">
    <name type="scientific">Geotrypetes seraphini</name>
    <name type="common">Gaboon caecilian</name>
    <name type="synonym">Caecilia seraphini</name>
    <dbReference type="NCBI Taxonomy" id="260995"/>
    <lineage>
        <taxon>Eukaryota</taxon>
        <taxon>Metazoa</taxon>
        <taxon>Chordata</taxon>
        <taxon>Craniata</taxon>
        <taxon>Vertebrata</taxon>
        <taxon>Euteleostomi</taxon>
        <taxon>Amphibia</taxon>
        <taxon>Gymnophiona</taxon>
        <taxon>Geotrypetes</taxon>
    </lineage>
</organism>
<feature type="region of interest" description="Disordered" evidence="2">
    <location>
        <begin position="665"/>
        <end position="702"/>
    </location>
</feature>
<dbReference type="PROSITE" id="PS50102">
    <property type="entry name" value="RRM"/>
    <property type="match status" value="1"/>
</dbReference>